<dbReference type="PANTHER" id="PTHR34075">
    <property type="entry name" value="BLR3430 PROTEIN"/>
    <property type="match status" value="1"/>
</dbReference>
<evidence type="ECO:0000259" key="2">
    <source>
        <dbReference type="Pfam" id="PF01796"/>
    </source>
</evidence>
<evidence type="ECO:0000256" key="1">
    <source>
        <dbReference type="SAM" id="MobiDB-lite"/>
    </source>
</evidence>
<gene>
    <name evidence="3" type="ORF">I4I81_10885</name>
</gene>
<dbReference type="EMBL" id="JADQDK010000001">
    <property type="protein sequence ID" value="MBW0134761.1"/>
    <property type="molecule type" value="Genomic_DNA"/>
</dbReference>
<reference evidence="3 4" key="1">
    <citation type="submission" date="2020-11" db="EMBL/GenBank/DDBJ databases">
        <title>Pseudonocardia abyssalis sp. nov. and Pseudonocardia oceani sp. nov., description and phylogenomic analysis of two novel actinomycetes isolated from the deep Southern Ocean.</title>
        <authorList>
            <person name="Parra J."/>
        </authorList>
    </citation>
    <scope>NUCLEOTIDE SEQUENCE [LARGE SCALE GENOMIC DNA]</scope>
    <source>
        <strain evidence="3 4">KRD-168</strain>
    </source>
</reference>
<feature type="region of interest" description="Disordered" evidence="1">
    <location>
        <begin position="104"/>
        <end position="123"/>
    </location>
</feature>
<name>A0ABS6UR67_9PSEU</name>
<proteinExistence type="predicted"/>
<accession>A0ABS6UR67</accession>
<sequence length="123" mass="12894">MTAPDPRPHLVESGGEWRLAGHRCTACGYRVAFARPWCPLCRAAVEPARFGPAGTVWASAVQRIPVPGLDPPVVFAYLDLDDGPRCLVQCAVDAEDPPAPGARLRLSGVSATGDPLAGPLEAP</sequence>
<dbReference type="RefSeq" id="WP_218616017.1">
    <property type="nucleotide sequence ID" value="NZ_JADQDK010000001.1"/>
</dbReference>
<dbReference type="InterPro" id="IPR052513">
    <property type="entry name" value="Thioester_dehydratase-like"/>
</dbReference>
<evidence type="ECO:0000313" key="4">
    <source>
        <dbReference type="Proteomes" id="UP000694287"/>
    </source>
</evidence>
<dbReference type="PANTHER" id="PTHR34075:SF5">
    <property type="entry name" value="BLR3430 PROTEIN"/>
    <property type="match status" value="1"/>
</dbReference>
<keyword evidence="4" id="KW-1185">Reference proteome</keyword>
<protein>
    <submittedName>
        <fullName evidence="3">OB-fold domain-containing protein</fullName>
    </submittedName>
</protein>
<feature type="domain" description="ChsH2 C-terminal OB-fold" evidence="2">
    <location>
        <begin position="51"/>
        <end position="107"/>
    </location>
</feature>
<dbReference type="Pfam" id="PF01796">
    <property type="entry name" value="OB_ChsH2_C"/>
    <property type="match status" value="1"/>
</dbReference>
<evidence type="ECO:0000313" key="3">
    <source>
        <dbReference type="EMBL" id="MBW0134761.1"/>
    </source>
</evidence>
<comment type="caution">
    <text evidence="3">The sequence shown here is derived from an EMBL/GenBank/DDBJ whole genome shotgun (WGS) entry which is preliminary data.</text>
</comment>
<organism evidence="3 4">
    <name type="scientific">Pseudonocardia abyssalis</name>
    <dbReference type="NCBI Taxonomy" id="2792008"/>
    <lineage>
        <taxon>Bacteria</taxon>
        <taxon>Bacillati</taxon>
        <taxon>Actinomycetota</taxon>
        <taxon>Actinomycetes</taxon>
        <taxon>Pseudonocardiales</taxon>
        <taxon>Pseudonocardiaceae</taxon>
        <taxon>Pseudonocardia</taxon>
    </lineage>
</organism>
<dbReference type="Proteomes" id="UP000694287">
    <property type="component" value="Unassembled WGS sequence"/>
</dbReference>
<dbReference type="InterPro" id="IPR002878">
    <property type="entry name" value="ChsH2_C"/>
</dbReference>